<sequence>MRASCYILCDDVTGDEFASTPDECRVYERERVATDRPCRVKEEPSASNLRTPRQRRHVLDGYRPNAPRDNKSQLKQQQQEEEARRRKREKSNASDDYYVTVRLRAHRPRLKASVKANRTGRYEKIGRNVVKRGK</sequence>
<feature type="region of interest" description="Disordered" evidence="1">
    <location>
        <begin position="35"/>
        <end position="98"/>
    </location>
</feature>
<gene>
    <name evidence="2" type="ORF">TBRA_LOCUS7336</name>
</gene>
<keyword evidence="3" id="KW-1185">Reference proteome</keyword>
<feature type="compositionally biased region" description="Basic and acidic residues" evidence="1">
    <location>
        <begin position="35"/>
        <end position="44"/>
    </location>
</feature>
<dbReference type="EMBL" id="CADCXV010000787">
    <property type="protein sequence ID" value="CAB0035439.1"/>
    <property type="molecule type" value="Genomic_DNA"/>
</dbReference>
<accession>A0A6H5IER8</accession>
<evidence type="ECO:0000313" key="3">
    <source>
        <dbReference type="Proteomes" id="UP000479190"/>
    </source>
</evidence>
<organism evidence="2 3">
    <name type="scientific">Trichogramma brassicae</name>
    <dbReference type="NCBI Taxonomy" id="86971"/>
    <lineage>
        <taxon>Eukaryota</taxon>
        <taxon>Metazoa</taxon>
        <taxon>Ecdysozoa</taxon>
        <taxon>Arthropoda</taxon>
        <taxon>Hexapoda</taxon>
        <taxon>Insecta</taxon>
        <taxon>Pterygota</taxon>
        <taxon>Neoptera</taxon>
        <taxon>Endopterygota</taxon>
        <taxon>Hymenoptera</taxon>
        <taxon>Apocrita</taxon>
        <taxon>Proctotrupomorpha</taxon>
        <taxon>Chalcidoidea</taxon>
        <taxon>Trichogrammatidae</taxon>
        <taxon>Trichogramma</taxon>
    </lineage>
</organism>
<name>A0A6H5IER8_9HYME</name>
<evidence type="ECO:0000313" key="2">
    <source>
        <dbReference type="EMBL" id="CAB0035439.1"/>
    </source>
</evidence>
<protein>
    <submittedName>
        <fullName evidence="2">Uncharacterized protein</fullName>
    </submittedName>
</protein>
<dbReference type="Proteomes" id="UP000479190">
    <property type="component" value="Unassembled WGS sequence"/>
</dbReference>
<dbReference type="AlphaFoldDB" id="A0A6H5IER8"/>
<proteinExistence type="predicted"/>
<reference evidence="2 3" key="1">
    <citation type="submission" date="2020-02" db="EMBL/GenBank/DDBJ databases">
        <authorList>
            <person name="Ferguson B K."/>
        </authorList>
    </citation>
    <scope>NUCLEOTIDE SEQUENCE [LARGE SCALE GENOMIC DNA]</scope>
</reference>
<evidence type="ECO:0000256" key="1">
    <source>
        <dbReference type="SAM" id="MobiDB-lite"/>
    </source>
</evidence>